<dbReference type="RefSeq" id="WP_126782204.1">
    <property type="nucleotide sequence ID" value="NZ_PIQC01000006.1"/>
</dbReference>
<reference evidence="3" key="1">
    <citation type="journal article" date="2018" name="Front. Microbiol.">
        <title>Genome-Based Analysis Reveals the Taxonomy and Diversity of the Family Idiomarinaceae.</title>
        <authorList>
            <person name="Liu Y."/>
            <person name="Lai Q."/>
            <person name="Shao Z."/>
        </authorList>
    </citation>
    <scope>NUCLEOTIDE SEQUENCE [LARGE SCALE GENOMIC DNA]</scope>
    <source>
        <strain evidence="3">R22</strain>
    </source>
</reference>
<dbReference type="Pfam" id="PF04314">
    <property type="entry name" value="PCuAC"/>
    <property type="match status" value="1"/>
</dbReference>
<gene>
    <name evidence="2" type="ORF">CWI78_08605</name>
</gene>
<comment type="caution">
    <text evidence="2">The sequence shown here is derived from an EMBL/GenBank/DDBJ whole genome shotgun (WGS) entry which is preliminary data.</text>
</comment>
<dbReference type="InterPro" id="IPR036182">
    <property type="entry name" value="PCuAC_sf"/>
</dbReference>
<dbReference type="PANTHER" id="PTHR36302:SF1">
    <property type="entry name" value="COPPER CHAPERONE PCU(A)C"/>
    <property type="match status" value="1"/>
</dbReference>
<dbReference type="Gene3D" id="2.60.40.1890">
    <property type="entry name" value="PCu(A)C copper chaperone"/>
    <property type="match status" value="1"/>
</dbReference>
<sequence length="136" mass="14886">MFKVILAALCFFPVVATADSLNATEGWARASIPGTENGAAYATLENPHDKTIHVTHISSDVSKTAEVHRHVMSGDVMKMEAVEPLSIEPGEVIKFQPGGYHFMLFGLTSRLKTNDTFSLILHFDSGSKQEIQILVK</sequence>
<keyword evidence="3" id="KW-1185">Reference proteome</keyword>
<evidence type="ECO:0000313" key="3">
    <source>
        <dbReference type="Proteomes" id="UP000288058"/>
    </source>
</evidence>
<dbReference type="InterPro" id="IPR058248">
    <property type="entry name" value="Lxx211020-like"/>
</dbReference>
<dbReference type="EMBL" id="PIQC01000006">
    <property type="protein sequence ID" value="RUO68272.1"/>
    <property type="molecule type" value="Genomic_DNA"/>
</dbReference>
<feature type="chain" id="PRO_5019557354" description="Copper chaperone PCu(A)C" evidence="1">
    <location>
        <begin position="19"/>
        <end position="136"/>
    </location>
</feature>
<keyword evidence="1" id="KW-0732">Signal</keyword>
<name>A0A432YY17_9GAMM</name>
<dbReference type="Proteomes" id="UP000288058">
    <property type="component" value="Unassembled WGS sequence"/>
</dbReference>
<organism evidence="2 3">
    <name type="scientific">Idiomarina ramblicola</name>
    <dbReference type="NCBI Taxonomy" id="263724"/>
    <lineage>
        <taxon>Bacteria</taxon>
        <taxon>Pseudomonadati</taxon>
        <taxon>Pseudomonadota</taxon>
        <taxon>Gammaproteobacteria</taxon>
        <taxon>Alteromonadales</taxon>
        <taxon>Idiomarinaceae</taxon>
        <taxon>Idiomarina</taxon>
    </lineage>
</organism>
<feature type="signal peptide" evidence="1">
    <location>
        <begin position="1"/>
        <end position="18"/>
    </location>
</feature>
<dbReference type="InterPro" id="IPR007410">
    <property type="entry name" value="LpqE-like"/>
</dbReference>
<dbReference type="PANTHER" id="PTHR36302">
    <property type="entry name" value="BLR7088 PROTEIN"/>
    <property type="match status" value="1"/>
</dbReference>
<evidence type="ECO:0000256" key="1">
    <source>
        <dbReference type="SAM" id="SignalP"/>
    </source>
</evidence>
<evidence type="ECO:0000313" key="2">
    <source>
        <dbReference type="EMBL" id="RUO68272.1"/>
    </source>
</evidence>
<dbReference type="SUPFAM" id="SSF110087">
    <property type="entry name" value="DR1885-like metal-binding protein"/>
    <property type="match status" value="1"/>
</dbReference>
<dbReference type="AlphaFoldDB" id="A0A432YY17"/>
<protein>
    <recommendedName>
        <fullName evidence="4">Copper chaperone PCu(A)C</fullName>
    </recommendedName>
</protein>
<accession>A0A432YY17</accession>
<proteinExistence type="predicted"/>
<dbReference type="OrthoDB" id="9796962at2"/>
<evidence type="ECO:0008006" key="4">
    <source>
        <dbReference type="Google" id="ProtNLM"/>
    </source>
</evidence>